<keyword evidence="21" id="KW-1185">Reference proteome</keyword>
<keyword evidence="11" id="KW-0106">Calcium</keyword>
<feature type="signal peptide" evidence="18">
    <location>
        <begin position="1"/>
        <end position="19"/>
    </location>
</feature>
<evidence type="ECO:0000256" key="1">
    <source>
        <dbReference type="ARBA" id="ARBA00000027"/>
    </source>
</evidence>
<comment type="subunit">
    <text evidence="5">Homodimer.</text>
</comment>
<dbReference type="GO" id="GO:0043890">
    <property type="term" value="F:N-acetylgalactosamine-6-sulfatase activity"/>
    <property type="evidence" value="ECO:0007669"/>
    <property type="project" value="UniProtKB-EC"/>
</dbReference>
<comment type="subcellular location">
    <subcellularLocation>
        <location evidence="3">Lysosome</location>
    </subcellularLocation>
</comment>
<reference evidence="20 21" key="1">
    <citation type="submission" date="2024-02" db="EMBL/GenBank/DDBJ databases">
        <title>Chromosome-scale genome assembly of the rough periwinkle Littorina saxatilis.</title>
        <authorList>
            <person name="De Jode A."/>
            <person name="Faria R."/>
            <person name="Formenti G."/>
            <person name="Sims Y."/>
            <person name="Smith T.P."/>
            <person name="Tracey A."/>
            <person name="Wood J.M.D."/>
            <person name="Zagrodzka Z.B."/>
            <person name="Johannesson K."/>
            <person name="Butlin R.K."/>
            <person name="Leder E.H."/>
        </authorList>
    </citation>
    <scope>NUCLEOTIDE SEQUENCE [LARGE SCALE GENOMIC DNA]</scope>
    <source>
        <strain evidence="20">Snail1</strain>
        <tissue evidence="20">Muscle</tissue>
    </source>
</reference>
<organism evidence="20 21">
    <name type="scientific">Littorina saxatilis</name>
    <dbReference type="NCBI Taxonomy" id="31220"/>
    <lineage>
        <taxon>Eukaryota</taxon>
        <taxon>Metazoa</taxon>
        <taxon>Spiralia</taxon>
        <taxon>Lophotrochozoa</taxon>
        <taxon>Mollusca</taxon>
        <taxon>Gastropoda</taxon>
        <taxon>Caenogastropoda</taxon>
        <taxon>Littorinimorpha</taxon>
        <taxon>Littorinoidea</taxon>
        <taxon>Littorinidae</taxon>
        <taxon>Littorina</taxon>
    </lineage>
</organism>
<sequence>MNRLLTLLLLCIFLENAVSQQKPNFIIMLMDDMGWGDLGVYGEPSKETPNLDWMASQGMLLPDFYSANPLCSPSRAALMSGRLPIRNGFYTTNDHARNAYTPQDIMGGIPSNEILLPENLQKLGYRSKIIGKWHLGQQPQYHPLVHGFDEWFGAPNCHFGPFDNKRTPNIPVYRDTDMIGRYYEDYLIDHKTGESNLTQIFIREATTFIEKQAAQKQPFFLYWAVDATHEPVYASRDFLGSSQRGLYGDAVRELDYGVGQILQKVKDLGLVNNTMTIFSSDNGGATYAKEMGGSNGPFLCGKQTTFEGGMREPTIAYWPGKIPAGVVSHQLGSLMDLYTTFTTLAGGSIPTDRVVDGIDLTQALFKQTIIDRPIFYYRGDELMAARWQQYKAHFWTWTNSQDEFDKGVNFCPGEEIDGVTTHEQVNNTAEPLLFHLGKDPGEKYMIKSTSVEYKGVMPQILKIVAEHRSQLVKGEPQLNMCDSSVMNWAPPGCEKINKCLPVPKSNPSKCVWVH</sequence>
<feature type="domain" description="Sulfatase N-terminal" evidence="19">
    <location>
        <begin position="23"/>
        <end position="346"/>
    </location>
</feature>
<dbReference type="InterPro" id="IPR024607">
    <property type="entry name" value="Sulfatase_CS"/>
</dbReference>
<keyword evidence="8" id="KW-0479">Metal-binding</keyword>
<protein>
    <recommendedName>
        <fullName evidence="7">N-acetylgalactosamine-6-sulfatase</fullName>
        <ecNumber evidence="6">3.1.6.4</ecNumber>
    </recommendedName>
    <alternativeName>
        <fullName evidence="17">Chondroitinsulfatase</fullName>
    </alternativeName>
    <alternativeName>
        <fullName evidence="15">Galactose-6-sulfate sulfatase</fullName>
    </alternativeName>
    <alternativeName>
        <fullName evidence="16">N-acetylgalactosamine-6-sulfate sulfatase</fullName>
    </alternativeName>
</protein>
<comment type="catalytic activity">
    <reaction evidence="1">
        <text>Hydrolysis of the 6-sulfate groups of the N-acetyl-D-galactosamine 6-sulfate units of chondroitin sulfate and of the D-galactose 6-sulfate units of keratan sulfate.</text>
        <dbReference type="EC" id="3.1.6.4"/>
    </reaction>
</comment>
<evidence type="ECO:0000256" key="15">
    <source>
        <dbReference type="ARBA" id="ARBA00030478"/>
    </source>
</evidence>
<evidence type="ECO:0000256" key="8">
    <source>
        <dbReference type="ARBA" id="ARBA00022723"/>
    </source>
</evidence>
<evidence type="ECO:0000256" key="18">
    <source>
        <dbReference type="SAM" id="SignalP"/>
    </source>
</evidence>
<evidence type="ECO:0000256" key="6">
    <source>
        <dbReference type="ARBA" id="ARBA00012117"/>
    </source>
</evidence>
<evidence type="ECO:0000256" key="4">
    <source>
        <dbReference type="ARBA" id="ARBA00008779"/>
    </source>
</evidence>
<keyword evidence="10" id="KW-0378">Hydrolase</keyword>
<dbReference type="GO" id="GO:0004065">
    <property type="term" value="F:arylsulfatase activity"/>
    <property type="evidence" value="ECO:0007669"/>
    <property type="project" value="TreeGrafter"/>
</dbReference>
<dbReference type="EC" id="3.1.6.4" evidence="6"/>
<dbReference type="InterPro" id="IPR000917">
    <property type="entry name" value="Sulfatase_N"/>
</dbReference>
<dbReference type="GO" id="GO:0005764">
    <property type="term" value="C:lysosome"/>
    <property type="evidence" value="ECO:0007669"/>
    <property type="project" value="UniProtKB-SubCell"/>
</dbReference>
<name>A0AAN9C0B5_9CAEN</name>
<dbReference type="FunFam" id="3.40.720.10:FF:000021">
    <property type="entry name" value="Galactosamine (N-acetyl)-6-sulfatase"/>
    <property type="match status" value="1"/>
</dbReference>
<evidence type="ECO:0000313" key="21">
    <source>
        <dbReference type="Proteomes" id="UP001374579"/>
    </source>
</evidence>
<evidence type="ECO:0000256" key="9">
    <source>
        <dbReference type="ARBA" id="ARBA00022729"/>
    </source>
</evidence>
<keyword evidence="9 18" id="KW-0732">Signal</keyword>
<comment type="cofactor">
    <cofactor evidence="2">
        <name>Ca(2+)</name>
        <dbReference type="ChEBI" id="CHEBI:29108"/>
    </cofactor>
</comment>
<comment type="caution">
    <text evidence="20">The sequence shown here is derived from an EMBL/GenBank/DDBJ whole genome shotgun (WGS) entry which is preliminary data.</text>
</comment>
<dbReference type="AlphaFoldDB" id="A0AAN9C0B5"/>
<feature type="chain" id="PRO_5042852656" description="N-acetylgalactosamine-6-sulfatase" evidence="18">
    <location>
        <begin position="20"/>
        <end position="514"/>
    </location>
</feature>
<gene>
    <name evidence="20" type="ORF">V1264_000660</name>
</gene>
<dbReference type="GO" id="GO:0046872">
    <property type="term" value="F:metal ion binding"/>
    <property type="evidence" value="ECO:0007669"/>
    <property type="project" value="UniProtKB-KW"/>
</dbReference>
<evidence type="ECO:0000256" key="2">
    <source>
        <dbReference type="ARBA" id="ARBA00001913"/>
    </source>
</evidence>
<evidence type="ECO:0000313" key="20">
    <source>
        <dbReference type="EMBL" id="KAK7114630.1"/>
    </source>
</evidence>
<dbReference type="EMBL" id="JBAMIC010000001">
    <property type="protein sequence ID" value="KAK7114630.1"/>
    <property type="molecule type" value="Genomic_DNA"/>
</dbReference>
<dbReference type="PANTHER" id="PTHR42693:SF47">
    <property type="entry name" value="N-ACETYLGALACTOSAMINE-6-SULFATASE"/>
    <property type="match status" value="1"/>
</dbReference>
<evidence type="ECO:0000256" key="3">
    <source>
        <dbReference type="ARBA" id="ARBA00004371"/>
    </source>
</evidence>
<evidence type="ECO:0000256" key="17">
    <source>
        <dbReference type="ARBA" id="ARBA00033059"/>
    </source>
</evidence>
<proteinExistence type="inferred from homology"/>
<evidence type="ECO:0000259" key="19">
    <source>
        <dbReference type="Pfam" id="PF00884"/>
    </source>
</evidence>
<evidence type="ECO:0000256" key="13">
    <source>
        <dbReference type="ARBA" id="ARBA00023180"/>
    </source>
</evidence>
<dbReference type="Pfam" id="PF14707">
    <property type="entry name" value="Sulfatase_C"/>
    <property type="match status" value="1"/>
</dbReference>
<evidence type="ECO:0000256" key="5">
    <source>
        <dbReference type="ARBA" id="ARBA00011738"/>
    </source>
</evidence>
<accession>A0AAN9C0B5</accession>
<evidence type="ECO:0000256" key="12">
    <source>
        <dbReference type="ARBA" id="ARBA00023157"/>
    </source>
</evidence>
<dbReference type="InterPro" id="IPR050738">
    <property type="entry name" value="Sulfatase"/>
</dbReference>
<dbReference type="PANTHER" id="PTHR42693">
    <property type="entry name" value="ARYLSULFATASE FAMILY MEMBER"/>
    <property type="match status" value="1"/>
</dbReference>
<evidence type="ECO:0000256" key="10">
    <source>
        <dbReference type="ARBA" id="ARBA00022801"/>
    </source>
</evidence>
<dbReference type="SUPFAM" id="SSF53649">
    <property type="entry name" value="Alkaline phosphatase-like"/>
    <property type="match status" value="1"/>
</dbReference>
<keyword evidence="13" id="KW-0325">Glycoprotein</keyword>
<evidence type="ECO:0000256" key="7">
    <source>
        <dbReference type="ARBA" id="ARBA00019527"/>
    </source>
</evidence>
<dbReference type="Pfam" id="PF00884">
    <property type="entry name" value="Sulfatase"/>
    <property type="match status" value="1"/>
</dbReference>
<evidence type="ECO:0000256" key="11">
    <source>
        <dbReference type="ARBA" id="ARBA00022837"/>
    </source>
</evidence>
<comment type="similarity">
    <text evidence="4">Belongs to the sulfatase family.</text>
</comment>
<dbReference type="Gene3D" id="3.40.720.10">
    <property type="entry name" value="Alkaline Phosphatase, subunit A"/>
    <property type="match status" value="1"/>
</dbReference>
<dbReference type="Gene3D" id="3.30.1120.10">
    <property type="match status" value="1"/>
</dbReference>
<keyword evidence="14" id="KW-0458">Lysosome</keyword>
<evidence type="ECO:0000256" key="14">
    <source>
        <dbReference type="ARBA" id="ARBA00023228"/>
    </source>
</evidence>
<dbReference type="PROSITE" id="PS00149">
    <property type="entry name" value="SULFATASE_2"/>
    <property type="match status" value="1"/>
</dbReference>
<dbReference type="Proteomes" id="UP001374579">
    <property type="component" value="Unassembled WGS sequence"/>
</dbReference>
<keyword evidence="12" id="KW-1015">Disulfide bond</keyword>
<dbReference type="FunFam" id="3.30.1120.10:FF:000004">
    <property type="entry name" value="Galactosamine (N-acetyl)-6-sulfatase"/>
    <property type="match status" value="1"/>
</dbReference>
<dbReference type="InterPro" id="IPR017850">
    <property type="entry name" value="Alkaline_phosphatase_core_sf"/>
</dbReference>
<evidence type="ECO:0000256" key="16">
    <source>
        <dbReference type="ARBA" id="ARBA00032952"/>
    </source>
</evidence>